<proteinExistence type="inferred from homology"/>
<dbReference type="PANTHER" id="PTHR43272:SF3">
    <property type="entry name" value="LONG CHAIN ACYL-COA SYNTHETASE 4"/>
    <property type="match status" value="1"/>
</dbReference>
<organism evidence="9 10">
    <name type="scientific">Ostreobium quekettii</name>
    <dbReference type="NCBI Taxonomy" id="121088"/>
    <lineage>
        <taxon>Eukaryota</taxon>
        <taxon>Viridiplantae</taxon>
        <taxon>Chlorophyta</taxon>
        <taxon>core chlorophytes</taxon>
        <taxon>Ulvophyceae</taxon>
        <taxon>TCBD clade</taxon>
        <taxon>Bryopsidales</taxon>
        <taxon>Ostreobineae</taxon>
        <taxon>Ostreobiaceae</taxon>
        <taxon>Ostreobium</taxon>
    </lineage>
</organism>
<keyword evidence="10" id="KW-1185">Reference proteome</keyword>
<dbReference type="PROSITE" id="PS00455">
    <property type="entry name" value="AMP_BINDING"/>
    <property type="match status" value="1"/>
</dbReference>
<evidence type="ECO:0000256" key="6">
    <source>
        <dbReference type="ARBA" id="ARBA00026121"/>
    </source>
</evidence>
<dbReference type="OrthoDB" id="1700726at2759"/>
<dbReference type="GO" id="GO:0004467">
    <property type="term" value="F:long-chain fatty acid-CoA ligase activity"/>
    <property type="evidence" value="ECO:0007669"/>
    <property type="project" value="UniProtKB-EC"/>
</dbReference>
<keyword evidence="2 7" id="KW-0436">Ligase</keyword>
<keyword evidence="5 7" id="KW-0067">ATP-binding</keyword>
<dbReference type="PANTHER" id="PTHR43272">
    <property type="entry name" value="LONG-CHAIN-FATTY-ACID--COA LIGASE"/>
    <property type="match status" value="1"/>
</dbReference>
<evidence type="ECO:0000256" key="1">
    <source>
        <dbReference type="ARBA" id="ARBA00006432"/>
    </source>
</evidence>
<evidence type="ECO:0000256" key="5">
    <source>
        <dbReference type="ARBA" id="ARBA00022840"/>
    </source>
</evidence>
<evidence type="ECO:0000256" key="3">
    <source>
        <dbReference type="ARBA" id="ARBA00022741"/>
    </source>
</evidence>
<dbReference type="Proteomes" id="UP000708148">
    <property type="component" value="Unassembled WGS sequence"/>
</dbReference>
<evidence type="ECO:0000256" key="4">
    <source>
        <dbReference type="ARBA" id="ARBA00022832"/>
    </source>
</evidence>
<dbReference type="GO" id="GO:0005783">
    <property type="term" value="C:endoplasmic reticulum"/>
    <property type="evidence" value="ECO:0007669"/>
    <property type="project" value="TreeGrafter"/>
</dbReference>
<comment type="catalytic activity">
    <reaction evidence="7">
        <text>a long-chain fatty acid + ATP + CoA = a long-chain fatty acyl-CoA + AMP + diphosphate</text>
        <dbReference type="Rhea" id="RHEA:15421"/>
        <dbReference type="ChEBI" id="CHEBI:30616"/>
        <dbReference type="ChEBI" id="CHEBI:33019"/>
        <dbReference type="ChEBI" id="CHEBI:57287"/>
        <dbReference type="ChEBI" id="CHEBI:57560"/>
        <dbReference type="ChEBI" id="CHEBI:83139"/>
        <dbReference type="ChEBI" id="CHEBI:456215"/>
        <dbReference type="EC" id="6.2.1.3"/>
    </reaction>
</comment>
<dbReference type="InterPro" id="IPR042099">
    <property type="entry name" value="ANL_N_sf"/>
</dbReference>
<dbReference type="InterPro" id="IPR000873">
    <property type="entry name" value="AMP-dep_synth/lig_dom"/>
</dbReference>
<dbReference type="SUPFAM" id="SSF56801">
    <property type="entry name" value="Acetyl-CoA synthetase-like"/>
    <property type="match status" value="1"/>
</dbReference>
<evidence type="ECO:0000256" key="7">
    <source>
        <dbReference type="RuleBase" id="RU369030"/>
    </source>
</evidence>
<evidence type="ECO:0000256" key="2">
    <source>
        <dbReference type="ARBA" id="ARBA00022598"/>
    </source>
</evidence>
<feature type="domain" description="AMP-dependent synthetase/ligase" evidence="8">
    <location>
        <begin position="63"/>
        <end position="480"/>
    </location>
</feature>
<evidence type="ECO:0000313" key="10">
    <source>
        <dbReference type="Proteomes" id="UP000708148"/>
    </source>
</evidence>
<dbReference type="InterPro" id="IPR045311">
    <property type="entry name" value="LC-FACS_euk"/>
</dbReference>
<dbReference type="EC" id="6.2.1.3" evidence="6 7"/>
<comment type="caution">
    <text evidence="9">The sequence shown here is derived from an EMBL/GenBank/DDBJ whole genome shotgun (WGS) entry which is preliminary data.</text>
</comment>
<dbReference type="CDD" id="cd05927">
    <property type="entry name" value="LC-FACS_euk"/>
    <property type="match status" value="1"/>
</dbReference>
<evidence type="ECO:0000259" key="8">
    <source>
        <dbReference type="Pfam" id="PF00501"/>
    </source>
</evidence>
<protein>
    <recommendedName>
        <fullName evidence="6 7">Long-chain-fatty-acid--CoA ligase</fullName>
        <ecNumber evidence="6 7">6.2.1.3</ecNumber>
    </recommendedName>
</protein>
<keyword evidence="4 7" id="KW-0276">Fatty acid metabolism</keyword>
<dbReference type="GO" id="GO:0016020">
    <property type="term" value="C:membrane"/>
    <property type="evidence" value="ECO:0007669"/>
    <property type="project" value="TreeGrafter"/>
</dbReference>
<comment type="function">
    <text evidence="7">Catalyzes the conversion of long-chain fatty acids to their active form acyl-CoAs for both synthesis of cellular lipids, and degradation via beta-oxidation.</text>
</comment>
<dbReference type="InterPro" id="IPR020845">
    <property type="entry name" value="AMP-binding_CS"/>
</dbReference>
<reference evidence="9" key="1">
    <citation type="submission" date="2020-12" db="EMBL/GenBank/DDBJ databases">
        <authorList>
            <person name="Iha C."/>
        </authorList>
    </citation>
    <scope>NUCLEOTIDE SEQUENCE</scope>
</reference>
<dbReference type="Gene3D" id="3.40.50.12780">
    <property type="entry name" value="N-terminal domain of ligase-like"/>
    <property type="match status" value="1"/>
</dbReference>
<dbReference type="Pfam" id="PF00501">
    <property type="entry name" value="AMP-binding"/>
    <property type="match status" value="1"/>
</dbReference>
<comment type="similarity">
    <text evidence="1 7">Belongs to the ATP-dependent AMP-binding enzyme family.</text>
</comment>
<gene>
    <name evidence="9" type="ORF">OSTQU699_LOCUS7161</name>
</gene>
<sequence length="657" mass="70986">MGFKLLAEVAPARPANGDRPSVGPTYRKADFGDRDPALDDTTTLYSMFESSVAQYGAANCLGHRPVVNGAPQDYVWWTYKETGAKVAALGSALQELGVPAGAKLSVFGANCPEWMLAIQACNRMSYTCVPLYDSLGENAVEYILGHSGACAVFVSKAKFSQLAGVLPKLGGQVKVVVHWGESDQASITAAEAAGASVLSVDGMLELGANRPHGAVPPKVDDLCTIMYTSGTTGQPKGVMLTHKALVARVLGSAVFMEPFVENLGPGNVFFSYLPLAHILDRSAEDFFLYAGGAIGYWRGDLAGLADDMAALKPTILAGVPRVFDKIYSGVTSKVSKSGFLKKWLFNYAFSRKLRALDRGVKAEKASPLMDRLVFNKIKNSVGGRVSLIITGGAPIARHTEDFLRVTMCCPIVQGYGLTETVAGAFFTIPDCEGMAGTVGLPQPVCAFRLESVPEMQYDACGDHPRGEICIQGPATFSGYFKDEAQTDEVLEKDGWFHTGDIGEISGDGTLKVIDRKKNIFKLSQGEYISVEMVEAVYKKNAMVEQVWVYGDSFKSYLVAVVVPVKDALMVWASQNGISGSFEEVCEEAKALEHVLDVMNVTAKEAKLRGFEKIRALHLEPEQFSVVNDTLTPSFKLRRPQLLKKYGKVIGNLYSGMS</sequence>
<accession>A0A8S1J3Y8</accession>
<keyword evidence="3 7" id="KW-0547">Nucleotide-binding</keyword>
<dbReference type="GO" id="GO:0005524">
    <property type="term" value="F:ATP binding"/>
    <property type="evidence" value="ECO:0007669"/>
    <property type="project" value="UniProtKB-KW"/>
</dbReference>
<evidence type="ECO:0000313" key="9">
    <source>
        <dbReference type="EMBL" id="CAD7701804.1"/>
    </source>
</evidence>
<name>A0A8S1J3Y8_9CHLO</name>
<dbReference type="EMBL" id="CAJHUC010001636">
    <property type="protein sequence ID" value="CAD7701804.1"/>
    <property type="molecule type" value="Genomic_DNA"/>
</dbReference>
<dbReference type="AlphaFoldDB" id="A0A8S1J3Y8"/>
<keyword evidence="7" id="KW-0443">Lipid metabolism</keyword>